<organism evidence="1 2">
    <name type="scientific">Somion occarium</name>
    <dbReference type="NCBI Taxonomy" id="3059160"/>
    <lineage>
        <taxon>Eukaryota</taxon>
        <taxon>Fungi</taxon>
        <taxon>Dikarya</taxon>
        <taxon>Basidiomycota</taxon>
        <taxon>Agaricomycotina</taxon>
        <taxon>Agaricomycetes</taxon>
        <taxon>Polyporales</taxon>
        <taxon>Cerrenaceae</taxon>
        <taxon>Somion</taxon>
    </lineage>
</organism>
<dbReference type="Gene3D" id="1.20.1280.50">
    <property type="match status" value="1"/>
</dbReference>
<dbReference type="EMBL" id="OZ037952">
    <property type="protein sequence ID" value="CAL1716190.1"/>
    <property type="molecule type" value="Genomic_DNA"/>
</dbReference>
<accession>A0ABP1E8A2</accession>
<dbReference type="Proteomes" id="UP001497453">
    <property type="component" value="Chromosome 9"/>
</dbReference>
<evidence type="ECO:0000313" key="2">
    <source>
        <dbReference type="Proteomes" id="UP001497453"/>
    </source>
</evidence>
<protein>
    <recommendedName>
        <fullName evidence="3">F-box domain-containing protein</fullName>
    </recommendedName>
</protein>
<proteinExistence type="predicted"/>
<sequence>MTTAVEEQEAFMCVTAMRRKAEEDILRRREIVWEELHAIAAQSRVLNDLLPVSKLLPEVLANIFMYFAPDPLTYVYKAWSPYSWIAVTHVCYRWRAVALNTSQLWSFVYLGAPDRVGEFLARSGQTPLCIKPWPHAESSWGWTFSQRRLRILPSVSVASLTLILAELSRIRELSLALSNNLLERAFESCSAEALTPALRTLKLTSSVQYL</sequence>
<name>A0ABP1E8A2_9APHY</name>
<reference evidence="2" key="1">
    <citation type="submission" date="2024-04" db="EMBL/GenBank/DDBJ databases">
        <authorList>
            <person name="Shaw F."/>
            <person name="Minotto A."/>
        </authorList>
    </citation>
    <scope>NUCLEOTIDE SEQUENCE [LARGE SCALE GENOMIC DNA]</scope>
</reference>
<gene>
    <name evidence="1" type="ORF">GFSPODELE1_LOCUS10636</name>
</gene>
<evidence type="ECO:0000313" key="1">
    <source>
        <dbReference type="EMBL" id="CAL1716190.1"/>
    </source>
</evidence>
<evidence type="ECO:0008006" key="3">
    <source>
        <dbReference type="Google" id="ProtNLM"/>
    </source>
</evidence>
<keyword evidence="2" id="KW-1185">Reference proteome</keyword>